<dbReference type="NCBIfam" id="NF001809">
    <property type="entry name" value="PRK00528.1"/>
    <property type="match status" value="1"/>
</dbReference>
<dbReference type="Gene3D" id="4.10.830.30">
    <property type="entry name" value="Ribosomal protein L31"/>
    <property type="match status" value="1"/>
</dbReference>
<dbReference type="HAMAP" id="MF_00501">
    <property type="entry name" value="Ribosomal_bL31_1"/>
    <property type="match status" value="1"/>
</dbReference>
<feature type="binding site" evidence="8">
    <location>
        <position position="39"/>
    </location>
    <ligand>
        <name>Zn(2+)</name>
        <dbReference type="ChEBI" id="CHEBI:29105"/>
    </ligand>
</feature>
<dbReference type="AlphaFoldDB" id="A0A0G3WHE2"/>
<evidence type="ECO:0000256" key="5">
    <source>
        <dbReference type="ARBA" id="ARBA00022980"/>
    </source>
</evidence>
<dbReference type="InterPro" id="IPR002150">
    <property type="entry name" value="Ribosomal_bL31"/>
</dbReference>
<dbReference type="EMBL" id="CP009498">
    <property type="protein sequence ID" value="AKL98046.1"/>
    <property type="molecule type" value="Genomic_DNA"/>
</dbReference>
<comment type="similarity">
    <text evidence="1 8">Belongs to the bacterial ribosomal protein bL31 family. Type A subfamily.</text>
</comment>
<dbReference type="PROSITE" id="PS01143">
    <property type="entry name" value="RIBOSOMAL_L31"/>
    <property type="match status" value="1"/>
</dbReference>
<dbReference type="PATRIC" id="fig|1408281.3.peg.683"/>
<dbReference type="GO" id="GO:0006412">
    <property type="term" value="P:translation"/>
    <property type="evidence" value="ECO:0007669"/>
    <property type="project" value="UniProtKB-UniRule"/>
</dbReference>
<keyword evidence="3 8" id="KW-0699">rRNA-binding</keyword>
<comment type="function">
    <text evidence="8">Binds the 23S rRNA.</text>
</comment>
<dbReference type="InterPro" id="IPR027491">
    <property type="entry name" value="Ribosomal_bL31_A"/>
</dbReference>
<evidence type="ECO:0000256" key="6">
    <source>
        <dbReference type="ARBA" id="ARBA00023274"/>
    </source>
</evidence>
<comment type="cofactor">
    <cofactor evidence="8">
        <name>Zn(2+)</name>
        <dbReference type="ChEBI" id="CHEBI:29105"/>
    </cofactor>
    <text evidence="8">Binds 1 zinc ion per subunit.</text>
</comment>
<feature type="binding site" evidence="8">
    <location>
        <position position="18"/>
    </location>
    <ligand>
        <name>Zn(2+)</name>
        <dbReference type="ChEBI" id="CHEBI:29105"/>
    </ligand>
</feature>
<evidence type="ECO:0000256" key="7">
    <source>
        <dbReference type="ARBA" id="ARBA00035687"/>
    </source>
</evidence>
<dbReference type="GO" id="GO:0005840">
    <property type="term" value="C:ribosome"/>
    <property type="evidence" value="ECO:0007669"/>
    <property type="project" value="UniProtKB-KW"/>
</dbReference>
<dbReference type="PRINTS" id="PR01249">
    <property type="entry name" value="RIBOSOMALL31"/>
</dbReference>
<keyword evidence="8" id="KW-0862">Zinc</keyword>
<dbReference type="InterPro" id="IPR042105">
    <property type="entry name" value="Ribosomal_bL31_sf"/>
</dbReference>
<evidence type="ECO:0000256" key="8">
    <source>
        <dbReference type="HAMAP-Rule" id="MF_00501"/>
    </source>
</evidence>
<dbReference type="NCBIfam" id="TIGR00105">
    <property type="entry name" value="L31"/>
    <property type="match status" value="1"/>
</dbReference>
<dbReference type="GO" id="GO:0046872">
    <property type="term" value="F:metal ion binding"/>
    <property type="evidence" value="ECO:0007669"/>
    <property type="project" value="UniProtKB-KW"/>
</dbReference>
<feature type="binding site" evidence="8">
    <location>
        <position position="16"/>
    </location>
    <ligand>
        <name>Zn(2+)</name>
        <dbReference type="ChEBI" id="CHEBI:29105"/>
    </ligand>
</feature>
<dbReference type="GO" id="GO:1990904">
    <property type="term" value="C:ribonucleoprotein complex"/>
    <property type="evidence" value="ECO:0007669"/>
    <property type="project" value="UniProtKB-KW"/>
</dbReference>
<proteinExistence type="inferred from homology"/>
<keyword evidence="6 8" id="KW-0687">Ribonucleoprotein</keyword>
<evidence type="ECO:0000256" key="3">
    <source>
        <dbReference type="ARBA" id="ARBA00022730"/>
    </source>
</evidence>
<keyword evidence="4 8" id="KW-0694">RNA-binding</keyword>
<name>A0A0G3WHE2_9BACT</name>
<evidence type="ECO:0000256" key="1">
    <source>
        <dbReference type="ARBA" id="ARBA00009296"/>
    </source>
</evidence>
<dbReference type="KEGG" id="epo:Epro_0667"/>
<dbReference type="PANTHER" id="PTHR33280:SF1">
    <property type="entry name" value="LARGE RIBOSOMAL SUBUNIT PROTEIN BL31C"/>
    <property type="match status" value="1"/>
</dbReference>
<accession>A0A0G3WHE2</accession>
<evidence type="ECO:0000256" key="4">
    <source>
        <dbReference type="ARBA" id="ARBA00022884"/>
    </source>
</evidence>
<dbReference type="PANTHER" id="PTHR33280">
    <property type="entry name" value="50S RIBOSOMAL PROTEIN L31, CHLOROPLASTIC"/>
    <property type="match status" value="1"/>
</dbReference>
<comment type="subunit">
    <text evidence="2 8">Part of the 50S ribosomal subunit.</text>
</comment>
<dbReference type="Pfam" id="PF01197">
    <property type="entry name" value="Ribosomal_L31"/>
    <property type="match status" value="1"/>
</dbReference>
<keyword evidence="5 8" id="KW-0689">Ribosomal protein</keyword>
<dbReference type="GO" id="GO:0003735">
    <property type="term" value="F:structural constituent of ribosome"/>
    <property type="evidence" value="ECO:0007669"/>
    <property type="project" value="InterPro"/>
</dbReference>
<keyword evidence="8" id="KW-0479">Metal-binding</keyword>
<keyword evidence="10" id="KW-1185">Reference proteome</keyword>
<dbReference type="OrthoDB" id="9803251at2"/>
<protein>
    <recommendedName>
        <fullName evidence="7 8">Large ribosomal subunit protein bL31</fullName>
    </recommendedName>
</protein>
<feature type="binding site" evidence="8">
    <location>
        <position position="36"/>
    </location>
    <ligand>
        <name>Zn(2+)</name>
        <dbReference type="ChEBI" id="CHEBI:29105"/>
    </ligand>
</feature>
<organism evidence="9 10">
    <name type="scientific">Endomicrobium proavitum</name>
    <dbReference type="NCBI Taxonomy" id="1408281"/>
    <lineage>
        <taxon>Bacteria</taxon>
        <taxon>Pseudomonadati</taxon>
        <taxon>Elusimicrobiota</taxon>
        <taxon>Endomicrobiia</taxon>
        <taxon>Endomicrobiales</taxon>
        <taxon>Endomicrobiaceae</taxon>
        <taxon>Endomicrobium</taxon>
    </lineage>
</organism>
<evidence type="ECO:0000256" key="2">
    <source>
        <dbReference type="ARBA" id="ARBA00011838"/>
    </source>
</evidence>
<reference evidence="9 10" key="1">
    <citation type="submission" date="2014-09" db="EMBL/GenBank/DDBJ databases">
        <title>Complete genome sequence of Endomicrobium proavitum.</title>
        <authorList>
            <person name="Zheng H."/>
        </authorList>
    </citation>
    <scope>NUCLEOTIDE SEQUENCE [LARGE SCALE GENOMIC DNA]</scope>
    <source>
        <strain evidence="9 10">Rsa215</strain>
    </source>
</reference>
<dbReference type="STRING" id="1408281.Epro_0667"/>
<evidence type="ECO:0000313" key="10">
    <source>
        <dbReference type="Proteomes" id="UP000035337"/>
    </source>
</evidence>
<gene>
    <name evidence="8 9" type="primary">rpmE</name>
    <name evidence="9" type="ORF">Epro_0667</name>
</gene>
<dbReference type="SUPFAM" id="SSF143800">
    <property type="entry name" value="L28p-like"/>
    <property type="match status" value="1"/>
</dbReference>
<dbReference type="GO" id="GO:0019843">
    <property type="term" value="F:rRNA binding"/>
    <property type="evidence" value="ECO:0007669"/>
    <property type="project" value="UniProtKB-KW"/>
</dbReference>
<dbReference type="NCBIfam" id="NF000612">
    <property type="entry name" value="PRK00019.1"/>
    <property type="match status" value="1"/>
</dbReference>
<evidence type="ECO:0000313" key="9">
    <source>
        <dbReference type="EMBL" id="AKL98046.1"/>
    </source>
</evidence>
<sequence>MKEGIHPNYQESTVSCACGYTFKTRSTKPVIKLEICSNCHPFFTGKQKLIDTAGRVEKFQKRFAKTEGKTVVKKKVVKKAAVAKKTLGKILTTSPKKAKPAAKKEEKAKK</sequence>
<dbReference type="InterPro" id="IPR034704">
    <property type="entry name" value="Ribosomal_bL28/bL31-like_sf"/>
</dbReference>
<dbReference type="Proteomes" id="UP000035337">
    <property type="component" value="Chromosome"/>
</dbReference>